<name>A0A7R8VJK5_TIMDO</name>
<organism evidence="2">
    <name type="scientific">Timema douglasi</name>
    <name type="common">Walking stick</name>
    <dbReference type="NCBI Taxonomy" id="61478"/>
    <lineage>
        <taxon>Eukaryota</taxon>
        <taxon>Metazoa</taxon>
        <taxon>Ecdysozoa</taxon>
        <taxon>Arthropoda</taxon>
        <taxon>Hexapoda</taxon>
        <taxon>Insecta</taxon>
        <taxon>Pterygota</taxon>
        <taxon>Neoptera</taxon>
        <taxon>Polyneoptera</taxon>
        <taxon>Phasmatodea</taxon>
        <taxon>Timematodea</taxon>
        <taxon>Timematoidea</taxon>
        <taxon>Timematidae</taxon>
        <taxon>Timema</taxon>
    </lineage>
</organism>
<evidence type="ECO:0000313" key="2">
    <source>
        <dbReference type="EMBL" id="CAD7198947.1"/>
    </source>
</evidence>
<gene>
    <name evidence="2" type="ORF">TDIB3V08_LOCUS5220</name>
</gene>
<sequence>MPAAPSSTSVGAGSRSPTKAVAPRSASGGTVRQRKTTTTTSARNRNTGTSSGGMWRFYTDDSPGIKV</sequence>
<accession>A0A7R8VJK5</accession>
<proteinExistence type="predicted"/>
<dbReference type="GO" id="GO:0005784">
    <property type="term" value="C:Sec61 translocon complex"/>
    <property type="evidence" value="ECO:0007669"/>
    <property type="project" value="InterPro"/>
</dbReference>
<protein>
    <recommendedName>
        <fullName evidence="3">Protein transport protein Sec61 subunit beta</fullName>
    </recommendedName>
</protein>
<reference evidence="2" key="1">
    <citation type="submission" date="2020-11" db="EMBL/GenBank/DDBJ databases">
        <authorList>
            <person name="Tran Van P."/>
        </authorList>
    </citation>
    <scope>NUCLEOTIDE SEQUENCE</scope>
</reference>
<evidence type="ECO:0008006" key="3">
    <source>
        <dbReference type="Google" id="ProtNLM"/>
    </source>
</evidence>
<feature type="compositionally biased region" description="Low complexity" evidence="1">
    <location>
        <begin position="28"/>
        <end position="49"/>
    </location>
</feature>
<dbReference type="AlphaFoldDB" id="A0A7R8VJK5"/>
<dbReference type="PANTHER" id="PTHR13509">
    <property type="entry name" value="SEC61 SUBUNIT BETA"/>
    <property type="match status" value="1"/>
</dbReference>
<feature type="compositionally biased region" description="Polar residues" evidence="1">
    <location>
        <begin position="1"/>
        <end position="17"/>
    </location>
</feature>
<dbReference type="InterPro" id="IPR030671">
    <property type="entry name" value="Sec61-beta/Sbh"/>
</dbReference>
<dbReference type="GO" id="GO:0006886">
    <property type="term" value="P:intracellular protein transport"/>
    <property type="evidence" value="ECO:0007669"/>
    <property type="project" value="InterPro"/>
</dbReference>
<evidence type="ECO:0000256" key="1">
    <source>
        <dbReference type="SAM" id="MobiDB-lite"/>
    </source>
</evidence>
<dbReference type="EMBL" id="OA566467">
    <property type="protein sequence ID" value="CAD7198947.1"/>
    <property type="molecule type" value="Genomic_DNA"/>
</dbReference>
<feature type="region of interest" description="Disordered" evidence="1">
    <location>
        <begin position="1"/>
        <end position="67"/>
    </location>
</feature>